<evidence type="ECO:0000259" key="9">
    <source>
        <dbReference type="SMART" id="SM00835"/>
    </source>
</evidence>
<evidence type="ECO:0000256" key="3">
    <source>
        <dbReference type="ARBA" id="ARBA00022525"/>
    </source>
</evidence>
<evidence type="ECO:0000256" key="6">
    <source>
        <dbReference type="SAM" id="MobiDB-lite"/>
    </source>
</evidence>
<dbReference type="OrthoDB" id="1921208at2759"/>
<dbReference type="InterPro" id="IPR014710">
    <property type="entry name" value="RmlC-like_jellyroll"/>
</dbReference>
<gene>
    <name evidence="10" type="ORF">PsYK624_016720</name>
</gene>
<evidence type="ECO:0000256" key="8">
    <source>
        <dbReference type="SAM" id="SignalP"/>
    </source>
</evidence>
<organism evidence="10 11">
    <name type="scientific">Phanerochaete sordida</name>
    <dbReference type="NCBI Taxonomy" id="48140"/>
    <lineage>
        <taxon>Eukaryota</taxon>
        <taxon>Fungi</taxon>
        <taxon>Dikarya</taxon>
        <taxon>Basidiomycota</taxon>
        <taxon>Agaricomycotina</taxon>
        <taxon>Agaricomycetes</taxon>
        <taxon>Polyporales</taxon>
        <taxon>Phanerochaetaceae</taxon>
        <taxon>Phanerochaete</taxon>
    </lineage>
</organism>
<feature type="signal peptide" evidence="8">
    <location>
        <begin position="1"/>
        <end position="19"/>
    </location>
</feature>
<dbReference type="SUPFAM" id="SSF51182">
    <property type="entry name" value="RmlC-like cupins"/>
    <property type="match status" value="1"/>
</dbReference>
<keyword evidence="7" id="KW-1133">Transmembrane helix</keyword>
<dbReference type="GO" id="GO:0030145">
    <property type="term" value="F:manganese ion binding"/>
    <property type="evidence" value="ECO:0007669"/>
    <property type="project" value="InterPro"/>
</dbReference>
<feature type="transmembrane region" description="Helical" evidence="7">
    <location>
        <begin position="293"/>
        <end position="317"/>
    </location>
</feature>
<dbReference type="PANTHER" id="PTHR31238">
    <property type="entry name" value="GERMIN-LIKE PROTEIN SUBFAMILY 3 MEMBER 3"/>
    <property type="match status" value="1"/>
</dbReference>
<evidence type="ECO:0000256" key="2">
    <source>
        <dbReference type="ARBA" id="ARBA00007456"/>
    </source>
</evidence>
<dbReference type="GO" id="GO:0005576">
    <property type="term" value="C:extracellular region"/>
    <property type="evidence" value="ECO:0007669"/>
    <property type="project" value="UniProtKB-SubCell"/>
</dbReference>
<feature type="region of interest" description="Disordered" evidence="6">
    <location>
        <begin position="238"/>
        <end position="260"/>
    </location>
</feature>
<dbReference type="AlphaFoldDB" id="A0A9P3FYJ2"/>
<dbReference type="SMART" id="SM00835">
    <property type="entry name" value="Cupin_1"/>
    <property type="match status" value="1"/>
</dbReference>
<keyword evidence="4" id="KW-0479">Metal-binding</keyword>
<feature type="chain" id="PRO_5040354107" evidence="8">
    <location>
        <begin position="20"/>
        <end position="370"/>
    </location>
</feature>
<evidence type="ECO:0000313" key="11">
    <source>
        <dbReference type="Proteomes" id="UP000703269"/>
    </source>
</evidence>
<dbReference type="InterPro" id="IPR006045">
    <property type="entry name" value="Cupin_1"/>
</dbReference>
<protein>
    <submittedName>
        <fullName evidence="10">Germin family protein</fullName>
    </submittedName>
</protein>
<evidence type="ECO:0000256" key="5">
    <source>
        <dbReference type="ARBA" id="ARBA00023211"/>
    </source>
</evidence>
<evidence type="ECO:0000256" key="1">
    <source>
        <dbReference type="ARBA" id="ARBA00004613"/>
    </source>
</evidence>
<keyword evidence="7" id="KW-0812">Transmembrane</keyword>
<comment type="caution">
    <text evidence="10">The sequence shown here is derived from an EMBL/GenBank/DDBJ whole genome shotgun (WGS) entry which is preliminary data.</text>
</comment>
<reference evidence="10 11" key="1">
    <citation type="submission" date="2021-08" db="EMBL/GenBank/DDBJ databases">
        <title>Draft Genome Sequence of Phanerochaete sordida strain YK-624.</title>
        <authorList>
            <person name="Mori T."/>
            <person name="Dohra H."/>
            <person name="Suzuki T."/>
            <person name="Kawagishi H."/>
            <person name="Hirai H."/>
        </authorList>
    </citation>
    <scope>NUCLEOTIDE SEQUENCE [LARGE SCALE GENOMIC DNA]</scope>
    <source>
        <strain evidence="10 11">YK-624</strain>
    </source>
</reference>
<dbReference type="Gene3D" id="2.60.120.10">
    <property type="entry name" value="Jelly Rolls"/>
    <property type="match status" value="1"/>
</dbReference>
<evidence type="ECO:0000256" key="4">
    <source>
        <dbReference type="ARBA" id="ARBA00022723"/>
    </source>
</evidence>
<keyword evidence="5" id="KW-0464">Manganese</keyword>
<evidence type="ECO:0000313" key="10">
    <source>
        <dbReference type="EMBL" id="GJE85593.1"/>
    </source>
</evidence>
<accession>A0A9P3FYJ2</accession>
<dbReference type="InterPro" id="IPR001929">
    <property type="entry name" value="Germin"/>
</dbReference>
<keyword evidence="3" id="KW-0964">Secreted</keyword>
<comment type="subcellular location">
    <subcellularLocation>
        <location evidence="1">Secreted</location>
    </subcellularLocation>
</comment>
<dbReference type="InterPro" id="IPR011051">
    <property type="entry name" value="RmlC_Cupin_sf"/>
</dbReference>
<feature type="region of interest" description="Disordered" evidence="6">
    <location>
        <begin position="345"/>
        <end position="370"/>
    </location>
</feature>
<dbReference type="EMBL" id="BPQB01000002">
    <property type="protein sequence ID" value="GJE85593.1"/>
    <property type="molecule type" value="Genomic_DNA"/>
</dbReference>
<keyword evidence="11" id="KW-1185">Reference proteome</keyword>
<dbReference type="PRINTS" id="PR00325">
    <property type="entry name" value="GERMIN"/>
</dbReference>
<sequence length="370" mass="38524">MMLTTSLYLSLALALGASAQSVADKVAALRIAPTSNDRIKLLNDNEFVFDFLHQSTGETNGAGGHTVAASSANFPAVVGNGMAMTIGFLGPCGINTPHVHPRATEFNFVVNGTLQAGLLVENGARFIFNELQPGQAAIFPRGAIHFEFNNGCEDALFVAAFNDEDPGVDQVAQRFFGLPPAIVNAAMGDIGVEQVAGLEAKIPDNIALGTDECLQRCGLKRPDQPTAQRQPRVSANALPAGFAGPAAPSSPPATATMSLPSLSPVPVQTVQAGGASVNGGASLTGPDGKPDPLVLGLLIAVCALGVGYLVLAVVWFVRSRRERQERTRGGVYFRTGAAFAPQGLEKSQPFEAYEGSHERVTPYDAPSGTA</sequence>
<dbReference type="CDD" id="cd02241">
    <property type="entry name" value="cupin_OxOx"/>
    <property type="match status" value="1"/>
</dbReference>
<proteinExistence type="inferred from homology"/>
<name>A0A9P3FYJ2_9APHY</name>
<dbReference type="Proteomes" id="UP000703269">
    <property type="component" value="Unassembled WGS sequence"/>
</dbReference>
<keyword evidence="7" id="KW-0472">Membrane</keyword>
<comment type="similarity">
    <text evidence="2">Belongs to the germin family.</text>
</comment>
<feature type="domain" description="Cupin type-1" evidence="9">
    <location>
        <begin position="49"/>
        <end position="196"/>
    </location>
</feature>
<evidence type="ECO:0000256" key="7">
    <source>
        <dbReference type="SAM" id="Phobius"/>
    </source>
</evidence>
<keyword evidence="8" id="KW-0732">Signal</keyword>
<dbReference type="Pfam" id="PF00190">
    <property type="entry name" value="Cupin_1"/>
    <property type="match status" value="1"/>
</dbReference>